<feature type="domain" description="Regulator of ribonuclease activity B" evidence="3">
    <location>
        <begin position="9"/>
        <end position="110"/>
    </location>
</feature>
<name>A0A3S5ERX8_9PAST</name>
<evidence type="ECO:0000256" key="2">
    <source>
        <dbReference type="HAMAP-Rule" id="MF_01888"/>
    </source>
</evidence>
<dbReference type="Proteomes" id="UP000278733">
    <property type="component" value="Chromosome"/>
</dbReference>
<dbReference type="InterPro" id="IPR009671">
    <property type="entry name" value="RraB_dom"/>
</dbReference>
<dbReference type="EMBL" id="LR134405">
    <property type="protein sequence ID" value="VEH65280.1"/>
    <property type="molecule type" value="Genomic_DNA"/>
</dbReference>
<dbReference type="InterPro" id="IPR036701">
    <property type="entry name" value="RraB-like_sf"/>
</dbReference>
<comment type="subcellular location">
    <subcellularLocation>
        <location evidence="2">Cytoplasm</location>
    </subcellularLocation>
</comment>
<dbReference type="GO" id="GO:0005737">
    <property type="term" value="C:cytoplasm"/>
    <property type="evidence" value="ECO:0007669"/>
    <property type="project" value="UniProtKB-SubCell"/>
</dbReference>
<dbReference type="STRING" id="758.GCA_000730685_01991"/>
<evidence type="ECO:0000313" key="5">
    <source>
        <dbReference type="Proteomes" id="UP000278733"/>
    </source>
</evidence>
<sequence length="145" mass="16602">MTDFAELQTETREIITDLLNDGSDPAALYIIEHHVAHYDFDTLEKIAVDAFKAGYEVSEAEEFEDDNGKTIFCFDIISEVELKAEIIDAQQKEILPLIEKHKGIYDGWGTYFEDPNADEDEYGNDGEFLMTMRSKNRIYTNCLTA</sequence>
<dbReference type="AlphaFoldDB" id="A0A3S5ERX8"/>
<comment type="similarity">
    <text evidence="2">Belongs to the RraB family.</text>
</comment>
<keyword evidence="1 2" id="KW-0963">Cytoplasm</keyword>
<dbReference type="Gene3D" id="3.30.70.970">
    <property type="entry name" value="RraB-like"/>
    <property type="match status" value="1"/>
</dbReference>
<protein>
    <recommendedName>
        <fullName evidence="2">Regulator of ribonuclease activity B</fullName>
    </recommendedName>
</protein>
<reference evidence="4 5" key="1">
    <citation type="submission" date="2018-12" db="EMBL/GenBank/DDBJ databases">
        <authorList>
            <consortium name="Pathogen Informatics"/>
        </authorList>
    </citation>
    <scope>NUCLEOTIDE SEQUENCE [LARGE SCALE GENOMIC DNA]</scope>
    <source>
        <strain evidence="4 5">NCTC8284</strain>
    </source>
</reference>
<dbReference type="GO" id="GO:0019899">
    <property type="term" value="F:enzyme binding"/>
    <property type="evidence" value="ECO:0007669"/>
    <property type="project" value="UniProtKB-UniRule"/>
</dbReference>
<dbReference type="KEGG" id="rpne:NCTC8284_00415"/>
<evidence type="ECO:0000259" key="3">
    <source>
        <dbReference type="Pfam" id="PF06877"/>
    </source>
</evidence>
<dbReference type="NCBIfam" id="NF008393">
    <property type="entry name" value="PRK11191.1"/>
    <property type="match status" value="1"/>
</dbReference>
<evidence type="ECO:0000313" key="4">
    <source>
        <dbReference type="EMBL" id="VEH65280.1"/>
    </source>
</evidence>
<comment type="subunit">
    <text evidence="2">Interacts with the C-terminal region of Rne.</text>
</comment>
<organism evidence="4 5">
    <name type="scientific">Rodentibacter pneumotropicus</name>
    <dbReference type="NCBI Taxonomy" id="758"/>
    <lineage>
        <taxon>Bacteria</taxon>
        <taxon>Pseudomonadati</taxon>
        <taxon>Pseudomonadota</taxon>
        <taxon>Gammaproteobacteria</taxon>
        <taxon>Pasteurellales</taxon>
        <taxon>Pasteurellaceae</taxon>
        <taxon>Rodentibacter</taxon>
    </lineage>
</organism>
<dbReference type="InterPro" id="IPR016716">
    <property type="entry name" value="RraB"/>
</dbReference>
<gene>
    <name evidence="2 4" type="primary">rraB</name>
    <name evidence="4" type="ORF">NCTC8284_00415</name>
</gene>
<dbReference type="HAMAP" id="MF_01888">
    <property type="entry name" value="RraB"/>
    <property type="match status" value="1"/>
</dbReference>
<evidence type="ECO:0000256" key="1">
    <source>
        <dbReference type="ARBA" id="ARBA00022490"/>
    </source>
</evidence>
<dbReference type="GO" id="GO:0060698">
    <property type="term" value="F:endoribonuclease inhibitor activity"/>
    <property type="evidence" value="ECO:0007669"/>
    <property type="project" value="UniProtKB-UniRule"/>
</dbReference>
<comment type="function">
    <text evidence="2">Globally modulates RNA abundance by binding to RNase E (Rne) and regulating its endonucleolytic activity. Can modulate Rne action in a substrate-dependent manner by altering the composition of the degradosome.</text>
</comment>
<dbReference type="SUPFAM" id="SSF89946">
    <property type="entry name" value="Hypothetical protein VC0424"/>
    <property type="match status" value="1"/>
</dbReference>
<dbReference type="Pfam" id="PF06877">
    <property type="entry name" value="RraB"/>
    <property type="match status" value="1"/>
</dbReference>
<proteinExistence type="inferred from homology"/>
<accession>A0A3S5ERX8</accession>
<dbReference type="PIRSF" id="PIRSF018193">
    <property type="entry name" value="UCP018193"/>
    <property type="match status" value="1"/>
</dbReference>